<dbReference type="AlphaFoldDB" id="A0AAN7YI17"/>
<reference evidence="1 2" key="1">
    <citation type="submission" date="2023-08" db="EMBL/GenBank/DDBJ databases">
        <title>Black Yeasts Isolated from many extreme environments.</title>
        <authorList>
            <person name="Coleine C."/>
            <person name="Stajich J.E."/>
            <person name="Selbmann L."/>
        </authorList>
    </citation>
    <scope>NUCLEOTIDE SEQUENCE [LARGE SCALE GENOMIC DNA]</scope>
    <source>
        <strain evidence="1 2">CCFEE 5910</strain>
    </source>
</reference>
<protein>
    <submittedName>
        <fullName evidence="1">Uncharacterized protein</fullName>
    </submittedName>
</protein>
<comment type="caution">
    <text evidence="1">The sequence shown here is derived from an EMBL/GenBank/DDBJ whole genome shotgun (WGS) entry which is preliminary data.</text>
</comment>
<dbReference type="Proteomes" id="UP001309876">
    <property type="component" value="Unassembled WGS sequence"/>
</dbReference>
<keyword evidence="2" id="KW-1185">Reference proteome</keyword>
<name>A0AAN7YI17_9EURO</name>
<organism evidence="1 2">
    <name type="scientific">Lithohypha guttulata</name>
    <dbReference type="NCBI Taxonomy" id="1690604"/>
    <lineage>
        <taxon>Eukaryota</taxon>
        <taxon>Fungi</taxon>
        <taxon>Dikarya</taxon>
        <taxon>Ascomycota</taxon>
        <taxon>Pezizomycotina</taxon>
        <taxon>Eurotiomycetes</taxon>
        <taxon>Chaetothyriomycetidae</taxon>
        <taxon>Chaetothyriales</taxon>
        <taxon>Trichomeriaceae</taxon>
        <taxon>Lithohypha</taxon>
    </lineage>
</organism>
<gene>
    <name evidence="1" type="ORF">LTR05_002463</name>
</gene>
<dbReference type="EMBL" id="JAVRRJ010000002">
    <property type="protein sequence ID" value="KAK5088246.1"/>
    <property type="molecule type" value="Genomic_DNA"/>
</dbReference>
<accession>A0AAN7YI17</accession>
<evidence type="ECO:0000313" key="1">
    <source>
        <dbReference type="EMBL" id="KAK5088246.1"/>
    </source>
</evidence>
<proteinExistence type="predicted"/>
<sequence length="216" mass="23902">MVVNDPMLFETMIAFSKVSLRYYVAPSQRLTADIRSHIAKVLTQLGSRLATHDAQSPEALMLTVYYLFVLYQAAGDFEGCAIHFRGLQQLRGNKSNVARCSTNDVICTSIASAELYSRYMASEGCPLNHNTTNTISDIARPLTYKPSTTSGVPPSFIGLTTSGVLSSRGVRFLSNLELFLGQPYMSNAKNRMIVILALEMIEAMQQSDHRIYVSKT</sequence>
<evidence type="ECO:0000313" key="2">
    <source>
        <dbReference type="Proteomes" id="UP001309876"/>
    </source>
</evidence>